<evidence type="ECO:0000313" key="2">
    <source>
        <dbReference type="Proteomes" id="UP000616885"/>
    </source>
</evidence>
<dbReference type="Proteomes" id="UP000616885">
    <property type="component" value="Unassembled WGS sequence"/>
</dbReference>
<reference evidence="1" key="1">
    <citation type="submission" date="2020-10" db="EMBL/GenBank/DDBJ databases">
        <title>High-Quality Genome Resource of Clonostachys rosea strain S41 by Oxford Nanopore Long-Read Sequencing.</title>
        <authorList>
            <person name="Wang H."/>
        </authorList>
    </citation>
    <scope>NUCLEOTIDE SEQUENCE</scope>
    <source>
        <strain evidence="1">S41</strain>
    </source>
</reference>
<protein>
    <submittedName>
        <fullName evidence="1">Uncharacterized protein</fullName>
    </submittedName>
</protein>
<proteinExistence type="predicted"/>
<name>A0A8H7K3I5_BIOOC</name>
<gene>
    <name evidence="1" type="ORF">IM811_009179</name>
</gene>
<dbReference type="EMBL" id="JADCTT010000020">
    <property type="protein sequence ID" value="KAF9742526.1"/>
    <property type="molecule type" value="Genomic_DNA"/>
</dbReference>
<dbReference type="AlphaFoldDB" id="A0A8H7K3I5"/>
<evidence type="ECO:0000313" key="1">
    <source>
        <dbReference type="EMBL" id="KAF9742526.1"/>
    </source>
</evidence>
<accession>A0A8H7K3I5</accession>
<organism evidence="1 2">
    <name type="scientific">Bionectria ochroleuca</name>
    <name type="common">Gliocladium roseum</name>
    <dbReference type="NCBI Taxonomy" id="29856"/>
    <lineage>
        <taxon>Eukaryota</taxon>
        <taxon>Fungi</taxon>
        <taxon>Dikarya</taxon>
        <taxon>Ascomycota</taxon>
        <taxon>Pezizomycotina</taxon>
        <taxon>Sordariomycetes</taxon>
        <taxon>Hypocreomycetidae</taxon>
        <taxon>Hypocreales</taxon>
        <taxon>Bionectriaceae</taxon>
        <taxon>Clonostachys</taxon>
    </lineage>
</organism>
<comment type="caution">
    <text evidence="1">The sequence shown here is derived from an EMBL/GenBank/DDBJ whole genome shotgun (WGS) entry which is preliminary data.</text>
</comment>
<sequence length="119" mass="12963">MPSRCIIESRGVCLFPSHSYNAMWSSGFLISSHITVSLKDPCASLQDSAIFANTPRSHNLTVEGGGCIRLPPEHRERVRGKIHPMLLLSGVGVIHTYTSPSSIPLGSEAARALDWPPRE</sequence>